<dbReference type="Pfam" id="PF00441">
    <property type="entry name" value="Acyl-CoA_dh_1"/>
    <property type="match status" value="1"/>
</dbReference>
<dbReference type="InterPro" id="IPR009100">
    <property type="entry name" value="AcylCoA_DH/oxidase_NM_dom_sf"/>
</dbReference>
<dbReference type="Pfam" id="PF02771">
    <property type="entry name" value="Acyl-CoA_dh_N"/>
    <property type="match status" value="1"/>
</dbReference>
<dbReference type="RefSeq" id="WP_085815938.1">
    <property type="nucleotide sequence ID" value="NZ_FWFU01000001.1"/>
</dbReference>
<comment type="similarity">
    <text evidence="2">Belongs to the acyl-CoA dehydrogenase family.</text>
</comment>
<evidence type="ECO:0000313" key="9">
    <source>
        <dbReference type="Proteomes" id="UP000193207"/>
    </source>
</evidence>
<gene>
    <name evidence="8" type="primary">bbsG</name>
    <name evidence="8" type="ORF">ROH8110_00206</name>
</gene>
<dbReference type="CDD" id="cd00567">
    <property type="entry name" value="ACAD"/>
    <property type="match status" value="1"/>
</dbReference>
<protein>
    <submittedName>
        <fullName evidence="8">(R)-benzylsuccinyl-CoA dehydrogenase</fullName>
        <ecNumber evidence="8">1.3.8.3</ecNumber>
    </submittedName>
</protein>
<evidence type="ECO:0000256" key="3">
    <source>
        <dbReference type="ARBA" id="ARBA00022630"/>
    </source>
</evidence>
<dbReference type="PANTHER" id="PTHR43884">
    <property type="entry name" value="ACYL-COA DEHYDROGENASE"/>
    <property type="match status" value="1"/>
</dbReference>
<accession>A0A1X6Y7S6</accession>
<proteinExistence type="inferred from homology"/>
<dbReference type="GO" id="GO:0033734">
    <property type="term" value="F:(R)-benzylsuccinyl-CoA dehydrogenase activity"/>
    <property type="evidence" value="ECO:0007669"/>
    <property type="project" value="UniProtKB-EC"/>
</dbReference>
<keyword evidence="5 8" id="KW-0560">Oxidoreductase</keyword>
<dbReference type="InterPro" id="IPR037069">
    <property type="entry name" value="AcylCoA_DH/ox_N_sf"/>
</dbReference>
<evidence type="ECO:0000256" key="4">
    <source>
        <dbReference type="ARBA" id="ARBA00022827"/>
    </source>
</evidence>
<dbReference type="EMBL" id="FWFU01000001">
    <property type="protein sequence ID" value="SLN12902.1"/>
    <property type="molecule type" value="Genomic_DNA"/>
</dbReference>
<comment type="cofactor">
    <cofactor evidence="1">
        <name>FAD</name>
        <dbReference type="ChEBI" id="CHEBI:57692"/>
    </cofactor>
</comment>
<dbReference type="InterPro" id="IPR013786">
    <property type="entry name" value="AcylCoA_DH/ox_N"/>
</dbReference>
<organism evidence="8 9">
    <name type="scientific">Roseovarius halotolerans</name>
    <dbReference type="NCBI Taxonomy" id="505353"/>
    <lineage>
        <taxon>Bacteria</taxon>
        <taxon>Pseudomonadati</taxon>
        <taxon>Pseudomonadota</taxon>
        <taxon>Alphaproteobacteria</taxon>
        <taxon>Rhodobacterales</taxon>
        <taxon>Roseobacteraceae</taxon>
        <taxon>Roseovarius</taxon>
    </lineage>
</organism>
<evidence type="ECO:0000259" key="6">
    <source>
        <dbReference type="Pfam" id="PF00441"/>
    </source>
</evidence>
<dbReference type="AlphaFoldDB" id="A0A1X6Y7S6"/>
<dbReference type="GO" id="GO:0050660">
    <property type="term" value="F:flavin adenine dinucleotide binding"/>
    <property type="evidence" value="ECO:0007669"/>
    <property type="project" value="InterPro"/>
</dbReference>
<dbReference type="InterPro" id="IPR046373">
    <property type="entry name" value="Acyl-CoA_Oxase/DH_mid-dom_sf"/>
</dbReference>
<evidence type="ECO:0000256" key="5">
    <source>
        <dbReference type="ARBA" id="ARBA00023002"/>
    </source>
</evidence>
<dbReference type="Gene3D" id="1.20.140.10">
    <property type="entry name" value="Butyryl-CoA Dehydrogenase, subunit A, domain 3"/>
    <property type="match status" value="1"/>
</dbReference>
<keyword evidence="9" id="KW-1185">Reference proteome</keyword>
<feature type="domain" description="Acyl-CoA dehydrogenase/oxidase C-terminal" evidence="6">
    <location>
        <begin position="225"/>
        <end position="351"/>
    </location>
</feature>
<name>A0A1X6Y7S6_9RHOB</name>
<sequence>MIRFDIPDDETLLLRDTAERFVADHYGLAQRNVMLEQPPEQVPPHWGEMAELGWLAAAVPEAAGGLGLSAAQLVPMLEVLGRGLVLEPVGPVAMKCAATLARALPDAGAELEPILSGERIALVAEGAPGAPVSAVKTGGALVLSGVAPLVMAGPWAQVFWVVAELDGAPVLMRIPAEAADVTPVRLVDGQVAARVCFDGVRCAQEDVVTGCAEALAYGRDMALVGVLAEMSGLVDALHGATLDYVKLREQFGRAIGRFQVVQHRMSEMFIRREEVHSMARLAAEAMEGDDAAFRGKLVSAARVKIAKDARVVMRDAVQLHGGIGVTDELAVGHMLKRLLVLSQVEGGRASHLKRFRALIGL</sequence>
<dbReference type="InterPro" id="IPR009075">
    <property type="entry name" value="AcylCo_DH/oxidase_C"/>
</dbReference>
<dbReference type="OrthoDB" id="7328575at2"/>
<evidence type="ECO:0000256" key="2">
    <source>
        <dbReference type="ARBA" id="ARBA00009347"/>
    </source>
</evidence>
<dbReference type="EC" id="1.3.8.3" evidence="8"/>
<reference evidence="8 9" key="1">
    <citation type="submission" date="2017-03" db="EMBL/GenBank/DDBJ databases">
        <authorList>
            <person name="Afonso C.L."/>
            <person name="Miller P.J."/>
            <person name="Scott M.A."/>
            <person name="Spackman E."/>
            <person name="Goraichik I."/>
            <person name="Dimitrov K.M."/>
            <person name="Suarez D.L."/>
            <person name="Swayne D.E."/>
        </authorList>
    </citation>
    <scope>NUCLEOTIDE SEQUENCE [LARGE SCALE GENOMIC DNA]</scope>
    <source>
        <strain evidence="8 9">CECT 8110</strain>
    </source>
</reference>
<evidence type="ECO:0000313" key="8">
    <source>
        <dbReference type="EMBL" id="SLN12902.1"/>
    </source>
</evidence>
<dbReference type="GO" id="GO:0003995">
    <property type="term" value="F:acyl-CoA dehydrogenase activity"/>
    <property type="evidence" value="ECO:0007669"/>
    <property type="project" value="TreeGrafter"/>
</dbReference>
<keyword evidence="4" id="KW-0274">FAD</keyword>
<dbReference type="Gene3D" id="2.40.110.10">
    <property type="entry name" value="Butyryl-CoA Dehydrogenase, subunit A, domain 2"/>
    <property type="match status" value="1"/>
</dbReference>
<evidence type="ECO:0000259" key="7">
    <source>
        <dbReference type="Pfam" id="PF02771"/>
    </source>
</evidence>
<dbReference type="SUPFAM" id="SSF56645">
    <property type="entry name" value="Acyl-CoA dehydrogenase NM domain-like"/>
    <property type="match status" value="1"/>
</dbReference>
<keyword evidence="3" id="KW-0285">Flavoprotein</keyword>
<dbReference type="SUPFAM" id="SSF47203">
    <property type="entry name" value="Acyl-CoA dehydrogenase C-terminal domain-like"/>
    <property type="match status" value="1"/>
</dbReference>
<evidence type="ECO:0000256" key="1">
    <source>
        <dbReference type="ARBA" id="ARBA00001974"/>
    </source>
</evidence>
<dbReference type="Proteomes" id="UP000193207">
    <property type="component" value="Unassembled WGS sequence"/>
</dbReference>
<dbReference type="Gene3D" id="1.10.540.10">
    <property type="entry name" value="Acyl-CoA dehydrogenase/oxidase, N-terminal domain"/>
    <property type="match status" value="1"/>
</dbReference>
<feature type="domain" description="Acyl-CoA dehydrogenase/oxidase N-terminal" evidence="7">
    <location>
        <begin position="9"/>
        <end position="85"/>
    </location>
</feature>
<dbReference type="PANTHER" id="PTHR43884:SF20">
    <property type="entry name" value="ACYL-COA DEHYDROGENASE FADE28"/>
    <property type="match status" value="1"/>
</dbReference>
<dbReference type="InterPro" id="IPR036250">
    <property type="entry name" value="AcylCo_DH-like_C"/>
</dbReference>